<organism evidence="2 3">
    <name type="scientific">Spongisporangium articulatum</name>
    <dbReference type="NCBI Taxonomy" id="3362603"/>
    <lineage>
        <taxon>Bacteria</taxon>
        <taxon>Bacillati</taxon>
        <taxon>Actinomycetota</taxon>
        <taxon>Actinomycetes</taxon>
        <taxon>Kineosporiales</taxon>
        <taxon>Kineosporiaceae</taxon>
        <taxon>Spongisporangium</taxon>
    </lineage>
</organism>
<feature type="compositionally biased region" description="Basic and acidic residues" evidence="1">
    <location>
        <begin position="90"/>
        <end position="100"/>
    </location>
</feature>
<name>A0ABW8APF7_9ACTN</name>
<feature type="region of interest" description="Disordered" evidence="1">
    <location>
        <begin position="74"/>
        <end position="109"/>
    </location>
</feature>
<reference evidence="2 3" key="1">
    <citation type="submission" date="2024-10" db="EMBL/GenBank/DDBJ databases">
        <title>The Natural Products Discovery Center: Release of the First 8490 Sequenced Strains for Exploring Actinobacteria Biosynthetic Diversity.</title>
        <authorList>
            <person name="Kalkreuter E."/>
            <person name="Kautsar S.A."/>
            <person name="Yang D."/>
            <person name="Bader C.D."/>
            <person name="Teijaro C.N."/>
            <person name="Fluegel L."/>
            <person name="Davis C.M."/>
            <person name="Simpson J.R."/>
            <person name="Lauterbach L."/>
            <person name="Steele A.D."/>
            <person name="Gui C."/>
            <person name="Meng S."/>
            <person name="Li G."/>
            <person name="Viehrig K."/>
            <person name="Ye F."/>
            <person name="Su P."/>
            <person name="Kiefer A.F."/>
            <person name="Nichols A."/>
            <person name="Cepeda A.J."/>
            <person name="Yan W."/>
            <person name="Fan B."/>
            <person name="Jiang Y."/>
            <person name="Adhikari A."/>
            <person name="Zheng C.-J."/>
            <person name="Schuster L."/>
            <person name="Cowan T.M."/>
            <person name="Smanski M.J."/>
            <person name="Chevrette M.G."/>
            <person name="De Carvalho L.P.S."/>
            <person name="Shen B."/>
        </authorList>
    </citation>
    <scope>NUCLEOTIDE SEQUENCE [LARGE SCALE GENOMIC DNA]</scope>
    <source>
        <strain evidence="2 3">NPDC049639</strain>
    </source>
</reference>
<proteinExistence type="predicted"/>
<sequence length="109" mass="11299">MAVLEFPHALPSTAAEVREFTDWLVGAELPADDAGRLELIETLEVLKAAAAAVQAETTVVYAVGKESRRVVADVAAARHESPQKTRTAGRGREGVGRGDALHPGGVAGG</sequence>
<dbReference type="EMBL" id="JBITLV010000003">
    <property type="protein sequence ID" value="MFI7587507.1"/>
    <property type="molecule type" value="Genomic_DNA"/>
</dbReference>
<dbReference type="RefSeq" id="WP_398279328.1">
    <property type="nucleotide sequence ID" value="NZ_JBITLV010000003.1"/>
</dbReference>
<gene>
    <name evidence="2" type="ORF">ACIB24_10585</name>
</gene>
<protein>
    <submittedName>
        <fullName evidence="2">Uncharacterized protein</fullName>
    </submittedName>
</protein>
<evidence type="ECO:0000313" key="3">
    <source>
        <dbReference type="Proteomes" id="UP001612915"/>
    </source>
</evidence>
<keyword evidence="3" id="KW-1185">Reference proteome</keyword>
<feature type="compositionally biased region" description="Basic and acidic residues" evidence="1">
    <location>
        <begin position="74"/>
        <end position="83"/>
    </location>
</feature>
<evidence type="ECO:0000313" key="2">
    <source>
        <dbReference type="EMBL" id="MFI7587507.1"/>
    </source>
</evidence>
<evidence type="ECO:0000256" key="1">
    <source>
        <dbReference type="SAM" id="MobiDB-lite"/>
    </source>
</evidence>
<comment type="caution">
    <text evidence="2">The sequence shown here is derived from an EMBL/GenBank/DDBJ whole genome shotgun (WGS) entry which is preliminary data.</text>
</comment>
<accession>A0ABW8APF7</accession>
<dbReference type="Proteomes" id="UP001612915">
    <property type="component" value="Unassembled WGS sequence"/>
</dbReference>